<keyword evidence="3" id="KW-1185">Reference proteome</keyword>
<sequence>MWGRRNKDSVEESKYQSVKDEMAEGRKLKAAMKSMRASENRGIGIWGSGNRESGRRSCRTPHAFKKGQALLELAVFSTIFLTILTAIVAYGLRYSYNQRAQMLAFRRAMKIASDRNYGSGSYMLIQDRHIPDPAETFGIGSTAPFVGVASVTRDPEMDAQAADASSLPATVIDMETTGVDGAMEPLARIVAKNAGFRRETGVSEEMLKKYELIYSDVVDEEGGNVRIIDSCVGEMINFDSCYSQAVKIVDVDTCYNYCLITVTQDEDTNCSTICNQAMNPPNQNNTSYNSAVGGAWYAANWRVEDGKYVFPVLNEISSRVSEHAKSMGIQQDTVTHSKRSTKIRKIETTSNLVTDENATWEDNNVRQFVTMNALQPNGYQVTHDNPMDYADDVDSQEINSRSTGTIRQTMTTPK</sequence>
<evidence type="ECO:0000313" key="2">
    <source>
        <dbReference type="EMBL" id="QAT16255.1"/>
    </source>
</evidence>
<name>A0A410P236_VELA1</name>
<accession>A0A410P236</accession>
<dbReference type="RefSeq" id="WP_128698892.1">
    <property type="nucleotide sequence ID" value="NZ_CP019384.1"/>
</dbReference>
<organism evidence="2 3">
    <name type="scientific">Velamenicoccus archaeovorus</name>
    <dbReference type="NCBI Taxonomy" id="1930593"/>
    <lineage>
        <taxon>Bacteria</taxon>
        <taxon>Pseudomonadati</taxon>
        <taxon>Candidatus Omnitrophota</taxon>
        <taxon>Candidatus Velamenicoccus</taxon>
    </lineage>
</organism>
<dbReference type="EMBL" id="CP019384">
    <property type="protein sequence ID" value="QAT16255.1"/>
    <property type="molecule type" value="Genomic_DNA"/>
</dbReference>
<keyword evidence="1" id="KW-0812">Transmembrane</keyword>
<proteinExistence type="predicted"/>
<dbReference type="Proteomes" id="UP000287243">
    <property type="component" value="Chromosome"/>
</dbReference>
<gene>
    <name evidence="2" type="ORF">BU251_00125</name>
</gene>
<dbReference type="AlphaFoldDB" id="A0A410P236"/>
<keyword evidence="1" id="KW-1133">Transmembrane helix</keyword>
<feature type="transmembrane region" description="Helical" evidence="1">
    <location>
        <begin position="69"/>
        <end position="92"/>
    </location>
</feature>
<evidence type="ECO:0000313" key="3">
    <source>
        <dbReference type="Proteomes" id="UP000287243"/>
    </source>
</evidence>
<protein>
    <submittedName>
        <fullName evidence="2">Uncharacterized protein</fullName>
    </submittedName>
</protein>
<evidence type="ECO:0000256" key="1">
    <source>
        <dbReference type="SAM" id="Phobius"/>
    </source>
</evidence>
<dbReference type="KEGG" id="vai:BU251_00125"/>
<reference evidence="2 3" key="1">
    <citation type="submission" date="2017-01" db="EMBL/GenBank/DDBJ databases">
        <title>First insights into the biology of 'candidatus Vampirococcus archaeovorus'.</title>
        <authorList>
            <person name="Kizina J."/>
            <person name="Jordan S."/>
            <person name="Stueber K."/>
            <person name="Reinhardt R."/>
            <person name="Harder J."/>
        </authorList>
    </citation>
    <scope>NUCLEOTIDE SEQUENCE [LARGE SCALE GENOMIC DNA]</scope>
    <source>
        <strain evidence="2 3">LiM</strain>
    </source>
</reference>
<keyword evidence="1" id="KW-0472">Membrane</keyword>